<comment type="caution">
    <text evidence="2">The sequence shown here is derived from an EMBL/GenBank/DDBJ whole genome shotgun (WGS) entry which is preliminary data.</text>
</comment>
<dbReference type="AlphaFoldDB" id="A0A936ZYE9"/>
<evidence type="ECO:0000313" key="3">
    <source>
        <dbReference type="Proteomes" id="UP000651057"/>
    </source>
</evidence>
<gene>
    <name evidence="2" type="ORF">JJQ60_13910</name>
</gene>
<organism evidence="2 3">
    <name type="scientific">Aquimarina mytili</name>
    <dbReference type="NCBI Taxonomy" id="874423"/>
    <lineage>
        <taxon>Bacteria</taxon>
        <taxon>Pseudomonadati</taxon>
        <taxon>Bacteroidota</taxon>
        <taxon>Flavobacteriia</taxon>
        <taxon>Flavobacteriales</taxon>
        <taxon>Flavobacteriaceae</taxon>
        <taxon>Aquimarina</taxon>
    </lineage>
</organism>
<proteinExistence type="predicted"/>
<reference evidence="2" key="1">
    <citation type="submission" date="2021-01" db="EMBL/GenBank/DDBJ databases">
        <authorList>
            <person name="Zhong Y.L."/>
        </authorList>
    </citation>
    <scope>NUCLEOTIDE SEQUENCE</scope>
    <source>
        <strain evidence="2">KCTC 23302</strain>
    </source>
</reference>
<dbReference type="RefSeq" id="WP_201921192.1">
    <property type="nucleotide sequence ID" value="NZ_BAABAX010000031.1"/>
</dbReference>
<dbReference type="Gene3D" id="3.10.450.50">
    <property type="match status" value="1"/>
</dbReference>
<keyword evidence="3" id="KW-1185">Reference proteome</keyword>
<evidence type="ECO:0000313" key="2">
    <source>
        <dbReference type="EMBL" id="MBL0684621.1"/>
    </source>
</evidence>
<dbReference type="InterPro" id="IPR037401">
    <property type="entry name" value="SnoaL-like"/>
</dbReference>
<feature type="domain" description="SnoaL-like" evidence="1">
    <location>
        <begin position="6"/>
        <end position="106"/>
    </location>
</feature>
<dbReference type="Pfam" id="PF12680">
    <property type="entry name" value="SnoaL_2"/>
    <property type="match status" value="1"/>
</dbReference>
<dbReference type="InterPro" id="IPR032710">
    <property type="entry name" value="NTF2-like_dom_sf"/>
</dbReference>
<accession>A0A936ZYE9</accession>
<dbReference type="EMBL" id="JAERQJ010000005">
    <property type="protein sequence ID" value="MBL0684621.1"/>
    <property type="molecule type" value="Genomic_DNA"/>
</dbReference>
<protein>
    <submittedName>
        <fullName evidence="2">Nuclear transport factor 2 family protein</fullName>
    </submittedName>
</protein>
<evidence type="ECO:0000259" key="1">
    <source>
        <dbReference type="Pfam" id="PF12680"/>
    </source>
</evidence>
<name>A0A936ZYE9_9FLAO</name>
<dbReference type="SUPFAM" id="SSF54427">
    <property type="entry name" value="NTF2-like"/>
    <property type="match status" value="1"/>
</dbReference>
<sequence>MKEVIKAFYTALNNHDVDTMVSYYHDEIIFEDPIFGKLEGDKAKKMWYWLCENGKDLTVKFSDIKVNHDKGSAYWEARYTFGGRKRPVLNRVTSTFEFKDRKIIKHTDNYSLHRWSSQAMGWKGRVIGGSSYFRKKIQYRSNRLLDKFNIDA</sequence>
<dbReference type="Proteomes" id="UP000651057">
    <property type="component" value="Unassembled WGS sequence"/>
</dbReference>